<keyword evidence="1" id="KW-0812">Transmembrane</keyword>
<sequence length="92" mass="10408">MDFTKADNSRSISHLSPFLNLESTKWLAHALIILCYCNIVLWGLPANSLMSLQSFLNSAAHLIHLSPCYSYLLVSPQVTHFTTILYVTSIYF</sequence>
<protein>
    <submittedName>
        <fullName evidence="2">Uncharacterized protein</fullName>
    </submittedName>
</protein>
<accession>A0AAV7A1S7</accession>
<dbReference type="Proteomes" id="UP000824782">
    <property type="component" value="Unassembled WGS sequence"/>
</dbReference>
<proteinExistence type="predicted"/>
<gene>
    <name evidence="2" type="ORF">GDO81_003530</name>
</gene>
<organism evidence="2 3">
    <name type="scientific">Engystomops pustulosus</name>
    <name type="common">Tungara frog</name>
    <name type="synonym">Physalaemus pustulosus</name>
    <dbReference type="NCBI Taxonomy" id="76066"/>
    <lineage>
        <taxon>Eukaryota</taxon>
        <taxon>Metazoa</taxon>
        <taxon>Chordata</taxon>
        <taxon>Craniata</taxon>
        <taxon>Vertebrata</taxon>
        <taxon>Euteleostomi</taxon>
        <taxon>Amphibia</taxon>
        <taxon>Batrachia</taxon>
        <taxon>Anura</taxon>
        <taxon>Neobatrachia</taxon>
        <taxon>Hyloidea</taxon>
        <taxon>Leptodactylidae</taxon>
        <taxon>Leiuperinae</taxon>
        <taxon>Engystomops</taxon>
    </lineage>
</organism>
<name>A0AAV7A1S7_ENGPU</name>
<keyword evidence="1" id="KW-1133">Transmembrane helix</keyword>
<evidence type="ECO:0000256" key="1">
    <source>
        <dbReference type="SAM" id="Phobius"/>
    </source>
</evidence>
<dbReference type="AlphaFoldDB" id="A0AAV7A1S7"/>
<feature type="transmembrane region" description="Helical" evidence="1">
    <location>
        <begin position="26"/>
        <end position="44"/>
    </location>
</feature>
<evidence type="ECO:0000313" key="2">
    <source>
        <dbReference type="EMBL" id="KAG8553754.1"/>
    </source>
</evidence>
<evidence type="ECO:0000313" key="3">
    <source>
        <dbReference type="Proteomes" id="UP000824782"/>
    </source>
</evidence>
<comment type="caution">
    <text evidence="2">The sequence shown here is derived from an EMBL/GenBank/DDBJ whole genome shotgun (WGS) entry which is preliminary data.</text>
</comment>
<reference evidence="2" key="1">
    <citation type="thesis" date="2020" institute="ProQuest LLC" country="789 East Eisenhower Parkway, Ann Arbor, MI, USA">
        <title>Comparative Genomics and Chromosome Evolution.</title>
        <authorList>
            <person name="Mudd A.B."/>
        </authorList>
    </citation>
    <scope>NUCLEOTIDE SEQUENCE</scope>
    <source>
        <strain evidence="2">237g6f4</strain>
        <tissue evidence="2">Blood</tissue>
    </source>
</reference>
<keyword evidence="3" id="KW-1185">Reference proteome</keyword>
<keyword evidence="1" id="KW-0472">Membrane</keyword>
<dbReference type="EMBL" id="WNYA01000010">
    <property type="protein sequence ID" value="KAG8553754.1"/>
    <property type="molecule type" value="Genomic_DNA"/>
</dbReference>